<gene>
    <name evidence="4" type="ORF">EUTSA_v10024120mg</name>
</gene>
<dbReference type="Pfam" id="PF03107">
    <property type="entry name" value="C1_2"/>
    <property type="match status" value="3"/>
</dbReference>
<evidence type="ECO:0008006" key="6">
    <source>
        <dbReference type="Google" id="ProtNLM"/>
    </source>
</evidence>
<dbReference type="InterPro" id="IPR053192">
    <property type="entry name" value="Vacuole_Formation_Reg"/>
</dbReference>
<dbReference type="SUPFAM" id="SSF57889">
    <property type="entry name" value="Cysteine-rich domain"/>
    <property type="match status" value="4"/>
</dbReference>
<dbReference type="EMBL" id="KI517881">
    <property type="protein sequence ID" value="ESQ29227.1"/>
    <property type="molecule type" value="Genomic_DNA"/>
</dbReference>
<dbReference type="Pfam" id="PF22926">
    <property type="entry name" value="C1-like_CT"/>
    <property type="match status" value="1"/>
</dbReference>
<organism evidence="4 5">
    <name type="scientific">Eutrema salsugineum</name>
    <name type="common">Saltwater cress</name>
    <name type="synonym">Sisymbrium salsugineum</name>
    <dbReference type="NCBI Taxonomy" id="72664"/>
    <lineage>
        <taxon>Eukaryota</taxon>
        <taxon>Viridiplantae</taxon>
        <taxon>Streptophyta</taxon>
        <taxon>Embryophyta</taxon>
        <taxon>Tracheophyta</taxon>
        <taxon>Spermatophyta</taxon>
        <taxon>Magnoliopsida</taxon>
        <taxon>eudicotyledons</taxon>
        <taxon>Gunneridae</taxon>
        <taxon>Pentapetalae</taxon>
        <taxon>rosids</taxon>
        <taxon>malvids</taxon>
        <taxon>Brassicales</taxon>
        <taxon>Brassicaceae</taxon>
        <taxon>Eutremeae</taxon>
        <taxon>Eutrema</taxon>
    </lineage>
</organism>
<keyword evidence="1" id="KW-0677">Repeat</keyword>
<accession>V4KHA5</accession>
<dbReference type="Gramene" id="ESQ29227">
    <property type="protein sequence ID" value="ESQ29227"/>
    <property type="gene ID" value="EUTSA_v10024120mg"/>
</dbReference>
<dbReference type="InterPro" id="IPR054483">
    <property type="entry name" value="DC1-like_CT"/>
</dbReference>
<sequence>MDSVGGFRREEIDGKQFLVYHLMPQTQNLSFSSETTSHDQPLQPLFLCPHARQTNDYLRQNSNHFPLNSSPKYNISAPRFGHHPVLPLYWCNNKDFDSDGGCEACNVSNFGTNYYFCEYHQVKFHKECVESSLKIKHPYHPEHFLQLYCDRRDRKNNEYLCCGETTRYLVYYCTICQVCIHPICTIKPIPFVIDQPKRHDHSLTFFPRHTSLVCNVCGLLRKSSPTYVCLICNFVAHKDCMYSPHIIKISRHHHRISYISSLQSREWSCGVCRQRVNCDYGAYTCDKCSDYVVHSRCALGKNVWDGKELEGVPEEDDITQDAKPFDIISEGVILYFLHEHHLRFEVNILYDENKLCQACVLPIYEGNLYSCIECEFILHELHPRRIQHGLHPHPLTLKSVSRYRLGSFFCWVCYRICGGFVYGCCIGDCKFNLDVRRALISEPFDFKAHEHPLFLTLDPINKPICEVCKIECQKQINCIKCNFIVCFKCATLPYKARYKHDKHFLTVLFGKEINENDCCEICECDLNDTVRTIFYWCKECCTIFHINCLFGEFPYMKPGQSYRQSGKEFQILGKSKISRPICDYCKNRCQDKVFKGDYGILCSRKCLISSG</sequence>
<dbReference type="KEGG" id="eus:EUTSA_v10024120mg"/>
<dbReference type="OMA" id="HRRIQHA"/>
<evidence type="ECO:0000259" key="3">
    <source>
        <dbReference type="Pfam" id="PF22926"/>
    </source>
</evidence>
<evidence type="ECO:0000313" key="4">
    <source>
        <dbReference type="EMBL" id="ESQ29227.1"/>
    </source>
</evidence>
<proteinExistence type="predicted"/>
<dbReference type="PANTHER" id="PTHR32410:SF181">
    <property type="entry name" value="CYSTEINE_HISTIDINE-RICH C1 DOMAIN FAMILY PROTEIN"/>
    <property type="match status" value="1"/>
</dbReference>
<protein>
    <recommendedName>
        <fullName evidence="6">Phorbol-ester/DAG-type domain-containing protein</fullName>
    </recommendedName>
</protein>
<dbReference type="PANTHER" id="PTHR32410">
    <property type="entry name" value="CYSTEINE/HISTIDINE-RICH C1 DOMAIN FAMILY PROTEIN"/>
    <property type="match status" value="1"/>
</dbReference>
<dbReference type="Proteomes" id="UP000030689">
    <property type="component" value="Unassembled WGS sequence"/>
</dbReference>
<dbReference type="InterPro" id="IPR046349">
    <property type="entry name" value="C1-like_sf"/>
</dbReference>
<reference evidence="4 5" key="1">
    <citation type="journal article" date="2013" name="Front. Plant Sci.">
        <title>The Reference Genome of the Halophytic Plant Eutrema salsugineum.</title>
        <authorList>
            <person name="Yang R."/>
            <person name="Jarvis D.E."/>
            <person name="Chen H."/>
            <person name="Beilstein M.A."/>
            <person name="Grimwood J."/>
            <person name="Jenkins J."/>
            <person name="Shu S."/>
            <person name="Prochnik S."/>
            <person name="Xin M."/>
            <person name="Ma C."/>
            <person name="Schmutz J."/>
            <person name="Wing R.A."/>
            <person name="Mitchell-Olds T."/>
            <person name="Schumaker K.S."/>
            <person name="Wang X."/>
        </authorList>
    </citation>
    <scope>NUCLEOTIDE SEQUENCE [LARGE SCALE GENOMIC DNA]</scope>
</reference>
<evidence type="ECO:0000259" key="2">
    <source>
        <dbReference type="Pfam" id="PF03107"/>
    </source>
</evidence>
<feature type="domain" description="DC1" evidence="2">
    <location>
        <begin position="251"/>
        <end position="298"/>
    </location>
</feature>
<feature type="domain" description="DC1" evidence="2">
    <location>
        <begin position="336"/>
        <end position="380"/>
    </location>
</feature>
<feature type="domain" description="DC1-like C-terminal" evidence="3">
    <location>
        <begin position="569"/>
        <end position="607"/>
    </location>
</feature>
<evidence type="ECO:0000256" key="1">
    <source>
        <dbReference type="ARBA" id="ARBA00022737"/>
    </source>
</evidence>
<feature type="domain" description="DC1" evidence="2">
    <location>
        <begin position="197"/>
        <end position="241"/>
    </location>
</feature>
<dbReference type="AlphaFoldDB" id="V4KHA5"/>
<keyword evidence="5" id="KW-1185">Reference proteome</keyword>
<dbReference type="eggNOG" id="ENOG502SFKZ">
    <property type="taxonomic scope" value="Eukaryota"/>
</dbReference>
<evidence type="ECO:0000313" key="5">
    <source>
        <dbReference type="Proteomes" id="UP000030689"/>
    </source>
</evidence>
<dbReference type="InterPro" id="IPR004146">
    <property type="entry name" value="DC1"/>
</dbReference>
<name>V4KHA5_EUTSA</name>